<reference evidence="3 6" key="3">
    <citation type="submission" date="2017-11" db="EMBL/GenBank/DDBJ databases">
        <title>Complete genome sequence of Serratia sp. ATCC 39006 LacA.</title>
        <authorList>
            <person name="Hampton H.G."/>
            <person name="Jackson S.A."/>
            <person name="Jauregui R."/>
            <person name="Poulter G.T.M."/>
            <person name="Salmond G.P.C."/>
            <person name="Fineran P.C."/>
        </authorList>
    </citation>
    <scope>NUCLEOTIDE SEQUENCE [LARGE SCALE GENOMIC DNA]</scope>
    <source>
        <strain evidence="3 6">ATCC 39006</strain>
    </source>
</reference>
<gene>
    <name evidence="3" type="ORF">CWC46_13695</name>
    <name evidence="4" type="ORF">Ser39006_013700</name>
</gene>
<feature type="compositionally biased region" description="Low complexity" evidence="1">
    <location>
        <begin position="1"/>
        <end position="13"/>
    </location>
</feature>
<dbReference type="EMBL" id="CP025085">
    <property type="protein sequence ID" value="AUH00765.1"/>
    <property type="molecule type" value="Genomic_DNA"/>
</dbReference>
<feature type="region of interest" description="Disordered" evidence="1">
    <location>
        <begin position="1"/>
        <end position="30"/>
    </location>
</feature>
<dbReference type="AlphaFoldDB" id="A0A2I5TKJ3"/>
<dbReference type="RefSeq" id="WP_021016000.1">
    <property type="nucleotide sequence ID" value="NZ_CP025084.1"/>
</dbReference>
<evidence type="ECO:0000313" key="6">
    <source>
        <dbReference type="Proteomes" id="UP000233778"/>
    </source>
</evidence>
<evidence type="ECO:0000256" key="2">
    <source>
        <dbReference type="SAM" id="Phobius"/>
    </source>
</evidence>
<dbReference type="InterPro" id="IPR032820">
    <property type="entry name" value="ATPase_put"/>
</dbReference>
<keyword evidence="2" id="KW-0812">Transmembrane</keyword>
<dbReference type="NCBIfam" id="TIGR02230">
    <property type="entry name" value="ATPase_gene1"/>
    <property type="match status" value="1"/>
</dbReference>
<keyword evidence="5" id="KW-1185">Reference proteome</keyword>
<reference evidence="4" key="4">
    <citation type="submission" date="2017-11" db="EMBL/GenBank/DDBJ databases">
        <title>Complete genome sequence of Serratia sp. ATCC 39006.</title>
        <authorList>
            <person name="Hampton H.G."/>
            <person name="Jackson S.A."/>
            <person name="Jauregui R."/>
            <person name="Poulter G.T.M."/>
            <person name="Salmond G.P.C."/>
            <person name="Fineran P.C."/>
        </authorList>
    </citation>
    <scope>NUCLEOTIDE SEQUENCE</scope>
    <source>
        <strain evidence="4">ATCC 39006</strain>
    </source>
</reference>
<evidence type="ECO:0000313" key="4">
    <source>
        <dbReference type="EMBL" id="AUH05086.1"/>
    </source>
</evidence>
<dbReference type="EMBL" id="CP025084">
    <property type="protein sequence ID" value="AUH05086.1"/>
    <property type="molecule type" value="Genomic_DNA"/>
</dbReference>
<dbReference type="KEGG" id="sera:Ser39006_013700"/>
<dbReference type="KEGG" id="serq:CWC46_13695"/>
<feature type="transmembrane region" description="Helical" evidence="2">
    <location>
        <begin position="36"/>
        <end position="65"/>
    </location>
</feature>
<dbReference type="OrthoDB" id="466056at2"/>
<keyword evidence="2" id="KW-0472">Membrane</keyword>
<evidence type="ECO:0000256" key="1">
    <source>
        <dbReference type="SAM" id="MobiDB-lite"/>
    </source>
</evidence>
<proteinExistence type="predicted"/>
<reference evidence="4" key="2">
    <citation type="submission" date="2013-09" db="EMBL/GenBank/DDBJ databases">
        <authorList>
            <person name="Wang G."/>
            <person name="Yang Y."/>
            <person name="Su Y."/>
        </authorList>
    </citation>
    <scope>NUCLEOTIDE SEQUENCE</scope>
    <source>
        <strain evidence="4">ATCC 39006</strain>
    </source>
</reference>
<reference evidence="4 5" key="1">
    <citation type="journal article" date="2013" name="Genome Announc.">
        <title>Draft genome sequence of Serratia sp. strain ATCC 39006, a model bacterium for analysis of the biosynthesis and regulation of prodigiosin, a carbapenem, and gas vesicles.</title>
        <authorList>
            <person name="Fineran P.C."/>
            <person name="Iglesias Cans M.C."/>
            <person name="Ramsay J.P."/>
            <person name="Wilf N.M."/>
            <person name="Cossyleon D."/>
            <person name="McNeil M.B."/>
            <person name="Williamson N.R."/>
            <person name="Monson R.E."/>
            <person name="Becher S.A."/>
            <person name="Stanton J.A."/>
            <person name="Brugger K."/>
            <person name="Brown S.D."/>
            <person name="Salmond G.P."/>
        </authorList>
    </citation>
    <scope>NUCLEOTIDE SEQUENCE [LARGE SCALE GENOMIC DNA]</scope>
    <source>
        <strain evidence="4">ATCC 39006</strain>
        <strain evidence="5">ATCC 39006 / SC 11482</strain>
    </source>
</reference>
<sequence length="111" mass="12196">MSNKNGKSSSGKSDFSQRVGLKAARKRNAQRHVTRTVWTGLGMMGMIGWSVALPTLLGAALGLWLDARYPGGRSWTLALLVAGLMLGCFSAWRWVVKEGQEIRKQESDDDD</sequence>
<feature type="transmembrane region" description="Helical" evidence="2">
    <location>
        <begin position="77"/>
        <end position="96"/>
    </location>
</feature>
<dbReference type="Pfam" id="PF09527">
    <property type="entry name" value="ATPase_gene1"/>
    <property type="match status" value="1"/>
</dbReference>
<dbReference type="STRING" id="104623.Ser39006_02737"/>
<name>A0A2I5TKJ3_SERS3</name>
<evidence type="ECO:0000313" key="3">
    <source>
        <dbReference type="EMBL" id="AUH00765.1"/>
    </source>
</evidence>
<evidence type="ECO:0000313" key="5">
    <source>
        <dbReference type="Proteomes" id="UP000017700"/>
    </source>
</evidence>
<dbReference type="InterPro" id="IPR011744">
    <property type="entry name" value="ATPase_gene1"/>
</dbReference>
<dbReference type="Proteomes" id="UP000017700">
    <property type="component" value="Chromosome"/>
</dbReference>
<dbReference type="Proteomes" id="UP000233778">
    <property type="component" value="Chromosome"/>
</dbReference>
<protein>
    <submittedName>
        <fullName evidence="4">F0F1 ATP synthase subunit</fullName>
    </submittedName>
</protein>
<keyword evidence="2" id="KW-1133">Transmembrane helix</keyword>
<accession>A0A2I5TKJ3</accession>
<organism evidence="4 5">
    <name type="scientific">Serratia sp. (strain ATCC 39006)</name>
    <name type="common">Prodigiosinella confusarubida</name>
    <dbReference type="NCBI Taxonomy" id="104623"/>
    <lineage>
        <taxon>Bacteria</taxon>
        <taxon>Pseudomonadati</taxon>
        <taxon>Pseudomonadota</taxon>
        <taxon>Gammaproteobacteria</taxon>
        <taxon>Enterobacterales</taxon>
        <taxon>Pectobacteriaceae</taxon>
        <taxon>Prodigiosinella</taxon>
    </lineage>
</organism>